<sequence>MSGQFPASTNQELRLANCAASICRPATNRHAACRWLGATAPRSCHVFLADAVARSYSFRAFQVDSISERESESDDKKFQNRGPLATSRLLWGVAQPSQPGMYRGWRQRARDRISAYESRPSAALSMTSDAIGSTPKRASSPRGVTSGTDGPWGRGDKRGHHSVASANAPGANSHAPHPDSRSWVDNVAMETGDGEWTGLSFVA</sequence>
<protein>
    <submittedName>
        <fullName evidence="2">Uncharacterized protein</fullName>
    </submittedName>
</protein>
<evidence type="ECO:0000256" key="1">
    <source>
        <dbReference type="SAM" id="MobiDB-lite"/>
    </source>
</evidence>
<dbReference type="AlphaFoldDB" id="A0A2T3YVY8"/>
<reference evidence="2 3" key="1">
    <citation type="submission" date="2016-07" db="EMBL/GenBank/DDBJ databases">
        <title>Multiple horizontal gene transfer events from other fungi enriched the ability of initially mycotrophic Trichoderma (Ascomycota) to feed on dead plant biomass.</title>
        <authorList>
            <consortium name="DOE Joint Genome Institute"/>
            <person name="Aerts A."/>
            <person name="Atanasova L."/>
            <person name="Chenthamara K."/>
            <person name="Zhang J."/>
            <person name="Grujic M."/>
            <person name="Henrissat B."/>
            <person name="Kuo A."/>
            <person name="Salamov A."/>
            <person name="Lipzen A."/>
            <person name="Labutti K."/>
            <person name="Barry K."/>
            <person name="Miao Y."/>
            <person name="Rahimi M.J."/>
            <person name="Shen Q."/>
            <person name="Grigoriev I.V."/>
            <person name="Kubicek C.P."/>
            <person name="Druzhinina I.S."/>
        </authorList>
    </citation>
    <scope>NUCLEOTIDE SEQUENCE [LARGE SCALE GENOMIC DNA]</scope>
    <source>
        <strain evidence="2 3">CBS 433.97</strain>
    </source>
</reference>
<gene>
    <name evidence="2" type="ORF">M441DRAFT_30665</name>
</gene>
<feature type="region of interest" description="Disordered" evidence="1">
    <location>
        <begin position="116"/>
        <end position="184"/>
    </location>
</feature>
<evidence type="ECO:0000313" key="3">
    <source>
        <dbReference type="Proteomes" id="UP000240493"/>
    </source>
</evidence>
<name>A0A2T3YVY8_TRIA4</name>
<dbReference type="Proteomes" id="UP000240493">
    <property type="component" value="Unassembled WGS sequence"/>
</dbReference>
<organism evidence="2 3">
    <name type="scientific">Trichoderma asperellum (strain ATCC 204424 / CBS 433.97 / NBRC 101777)</name>
    <dbReference type="NCBI Taxonomy" id="1042311"/>
    <lineage>
        <taxon>Eukaryota</taxon>
        <taxon>Fungi</taxon>
        <taxon>Dikarya</taxon>
        <taxon>Ascomycota</taxon>
        <taxon>Pezizomycotina</taxon>
        <taxon>Sordariomycetes</taxon>
        <taxon>Hypocreomycetidae</taxon>
        <taxon>Hypocreales</taxon>
        <taxon>Hypocreaceae</taxon>
        <taxon>Trichoderma</taxon>
    </lineage>
</organism>
<keyword evidence="3" id="KW-1185">Reference proteome</keyword>
<proteinExistence type="predicted"/>
<dbReference type="EMBL" id="KZ679269">
    <property type="protein sequence ID" value="PTB36735.1"/>
    <property type="molecule type" value="Genomic_DNA"/>
</dbReference>
<accession>A0A2T3YVY8</accession>
<evidence type="ECO:0000313" key="2">
    <source>
        <dbReference type="EMBL" id="PTB36735.1"/>
    </source>
</evidence>